<sequence>MRDHLPPLSMVPSLYEVGTAIRSRMIGWNVVSNSTSWVVQLISWFFITLALSLFLPLAGLVIFDFFLWLWRLARPPTPTTTKTPRGNRRRESLSHPVTTS</sequence>
<evidence type="ECO:0000256" key="2">
    <source>
        <dbReference type="SAM" id="Phobius"/>
    </source>
</evidence>
<gene>
    <name evidence="3" type="ORF">VPNG_09005</name>
</gene>
<evidence type="ECO:0000313" key="4">
    <source>
        <dbReference type="Proteomes" id="UP000285146"/>
    </source>
</evidence>
<keyword evidence="2" id="KW-0812">Transmembrane</keyword>
<organism evidence="3 4">
    <name type="scientific">Cytospora leucostoma</name>
    <dbReference type="NCBI Taxonomy" id="1230097"/>
    <lineage>
        <taxon>Eukaryota</taxon>
        <taxon>Fungi</taxon>
        <taxon>Dikarya</taxon>
        <taxon>Ascomycota</taxon>
        <taxon>Pezizomycotina</taxon>
        <taxon>Sordariomycetes</taxon>
        <taxon>Sordariomycetidae</taxon>
        <taxon>Diaporthales</taxon>
        <taxon>Cytosporaceae</taxon>
        <taxon>Cytospora</taxon>
    </lineage>
</organism>
<reference evidence="3 4" key="1">
    <citation type="submission" date="2015-09" db="EMBL/GenBank/DDBJ databases">
        <title>Host preference determinants of Valsa canker pathogens revealed by comparative genomics.</title>
        <authorList>
            <person name="Yin Z."/>
            <person name="Huang L."/>
        </authorList>
    </citation>
    <scope>NUCLEOTIDE SEQUENCE [LARGE SCALE GENOMIC DNA]</scope>
    <source>
        <strain evidence="3 4">SXYLt</strain>
    </source>
</reference>
<dbReference type="EMBL" id="LKEB01000067">
    <property type="protein sequence ID" value="ROV96618.1"/>
    <property type="molecule type" value="Genomic_DNA"/>
</dbReference>
<comment type="caution">
    <text evidence="3">The sequence shown here is derived from an EMBL/GenBank/DDBJ whole genome shotgun (WGS) entry which is preliminary data.</text>
</comment>
<proteinExistence type="predicted"/>
<protein>
    <submittedName>
        <fullName evidence="3">Uncharacterized protein</fullName>
    </submittedName>
</protein>
<accession>A0A423VZW7</accession>
<feature type="region of interest" description="Disordered" evidence="1">
    <location>
        <begin position="75"/>
        <end position="100"/>
    </location>
</feature>
<dbReference type="AlphaFoldDB" id="A0A423VZW7"/>
<name>A0A423VZW7_9PEZI</name>
<dbReference type="InParanoid" id="A0A423VZW7"/>
<feature type="transmembrane region" description="Helical" evidence="2">
    <location>
        <begin position="41"/>
        <end position="70"/>
    </location>
</feature>
<dbReference type="Proteomes" id="UP000285146">
    <property type="component" value="Unassembled WGS sequence"/>
</dbReference>
<keyword evidence="4" id="KW-1185">Reference proteome</keyword>
<evidence type="ECO:0000256" key="1">
    <source>
        <dbReference type="SAM" id="MobiDB-lite"/>
    </source>
</evidence>
<evidence type="ECO:0000313" key="3">
    <source>
        <dbReference type="EMBL" id="ROV96618.1"/>
    </source>
</evidence>
<keyword evidence="2" id="KW-0472">Membrane</keyword>
<keyword evidence="2" id="KW-1133">Transmembrane helix</keyword>